<evidence type="ECO:0000256" key="6">
    <source>
        <dbReference type="SAM" id="Phobius"/>
    </source>
</evidence>
<feature type="transmembrane region" description="Helical" evidence="6">
    <location>
        <begin position="151"/>
        <end position="169"/>
    </location>
</feature>
<dbReference type="EMBL" id="FTOM01000002">
    <property type="protein sequence ID" value="SIS66020.1"/>
    <property type="molecule type" value="Genomic_DNA"/>
</dbReference>
<evidence type="ECO:0000256" key="4">
    <source>
        <dbReference type="ARBA" id="ARBA00022989"/>
    </source>
</evidence>
<feature type="transmembrane region" description="Helical" evidence="6">
    <location>
        <begin position="204"/>
        <end position="228"/>
    </location>
</feature>
<dbReference type="AlphaFoldDB" id="A0A1N7KX80"/>
<gene>
    <name evidence="8" type="ORF">SAMN05421795_102253</name>
</gene>
<feature type="transmembrane region" description="Helical" evidence="6">
    <location>
        <begin position="24"/>
        <end position="44"/>
    </location>
</feature>
<dbReference type="Pfam" id="PF00892">
    <property type="entry name" value="EamA"/>
    <property type="match status" value="2"/>
</dbReference>
<evidence type="ECO:0000256" key="1">
    <source>
        <dbReference type="ARBA" id="ARBA00004141"/>
    </source>
</evidence>
<proteinExistence type="inferred from homology"/>
<feature type="transmembrane region" description="Helical" evidence="6">
    <location>
        <begin position="267"/>
        <end position="283"/>
    </location>
</feature>
<keyword evidence="9" id="KW-1185">Reference proteome</keyword>
<feature type="transmembrane region" description="Helical" evidence="6">
    <location>
        <begin position="125"/>
        <end position="144"/>
    </location>
</feature>
<keyword evidence="4 6" id="KW-1133">Transmembrane helix</keyword>
<accession>A0A1N7KX80</accession>
<evidence type="ECO:0000259" key="7">
    <source>
        <dbReference type="Pfam" id="PF00892"/>
    </source>
</evidence>
<feature type="domain" description="EamA" evidence="7">
    <location>
        <begin position="175"/>
        <end position="300"/>
    </location>
</feature>
<evidence type="ECO:0000313" key="9">
    <source>
        <dbReference type="Proteomes" id="UP000186098"/>
    </source>
</evidence>
<dbReference type="GO" id="GO:0016020">
    <property type="term" value="C:membrane"/>
    <property type="evidence" value="ECO:0007669"/>
    <property type="project" value="UniProtKB-SubCell"/>
</dbReference>
<dbReference type="PANTHER" id="PTHR22911:SF6">
    <property type="entry name" value="SOLUTE CARRIER FAMILY 35 MEMBER G1"/>
    <property type="match status" value="1"/>
</dbReference>
<evidence type="ECO:0000313" key="8">
    <source>
        <dbReference type="EMBL" id="SIS66020.1"/>
    </source>
</evidence>
<name>A0A1N7KX80_9RHOB</name>
<feature type="transmembrane region" description="Helical" evidence="6">
    <location>
        <begin position="102"/>
        <end position="119"/>
    </location>
</feature>
<feature type="transmembrane region" description="Helical" evidence="6">
    <location>
        <begin position="289"/>
        <end position="306"/>
    </location>
</feature>
<feature type="domain" description="EamA" evidence="7">
    <location>
        <begin position="33"/>
        <end position="166"/>
    </location>
</feature>
<protein>
    <submittedName>
        <fullName evidence="8">Permease of the drug/metabolite transporter (DMT) superfamily</fullName>
    </submittedName>
</protein>
<comment type="similarity">
    <text evidence="2">Belongs to the drug/metabolite transporter (DMT) superfamily. 10 TMS drug/metabolite exporter (DME) (TC 2.A.7.3) family.</text>
</comment>
<evidence type="ECO:0000256" key="5">
    <source>
        <dbReference type="ARBA" id="ARBA00023136"/>
    </source>
</evidence>
<feature type="transmembrane region" description="Helical" evidence="6">
    <location>
        <begin position="234"/>
        <end position="255"/>
    </location>
</feature>
<feature type="transmembrane region" description="Helical" evidence="6">
    <location>
        <begin position="175"/>
        <end position="192"/>
    </location>
</feature>
<dbReference type="InterPro" id="IPR000620">
    <property type="entry name" value="EamA_dom"/>
</dbReference>
<dbReference type="InterPro" id="IPR037185">
    <property type="entry name" value="EmrE-like"/>
</dbReference>
<dbReference type="Proteomes" id="UP000186098">
    <property type="component" value="Unassembled WGS sequence"/>
</dbReference>
<comment type="subcellular location">
    <subcellularLocation>
        <location evidence="1">Membrane</location>
        <topology evidence="1">Multi-pass membrane protein</topology>
    </subcellularLocation>
</comment>
<feature type="transmembrane region" description="Helical" evidence="6">
    <location>
        <begin position="64"/>
        <end position="81"/>
    </location>
</feature>
<dbReference type="PANTHER" id="PTHR22911">
    <property type="entry name" value="ACYL-MALONYL CONDENSING ENZYME-RELATED"/>
    <property type="match status" value="1"/>
</dbReference>
<keyword evidence="5 6" id="KW-0472">Membrane</keyword>
<dbReference type="STRING" id="407234.SAMN05421795_102253"/>
<sequence>MGKGQGHEPTQLDRRAGRAMNRPANLLGANLRGAALMSAAMAAFICNDALMKQITQSLPLPQAMVLRGLVALAGLLLVAAWRRPWAGLRLRGRDLHLLGWRSLAEIGSTLTYLTALAHMPLANLVAILQALPLAVALTAALVLSEPLGRRHLLVILVGFAGVLLIVRPGPQGYDLWALLGVATVGLVVLRDLSTRAMSAAVPSLVVAIAAAAVVTLAGALLSLGTGWVRPAPVTLVQIAGAGALLVVGYLSIVAAMRAGEVARIAPYRYTALVWGLGLGWFVFGEWPEPLAWAGAALIVGAGLYGYRLSGRPA</sequence>
<organism evidence="8 9">
    <name type="scientific">Phaeovulum vinaykumarii</name>
    <dbReference type="NCBI Taxonomy" id="407234"/>
    <lineage>
        <taxon>Bacteria</taxon>
        <taxon>Pseudomonadati</taxon>
        <taxon>Pseudomonadota</taxon>
        <taxon>Alphaproteobacteria</taxon>
        <taxon>Rhodobacterales</taxon>
        <taxon>Paracoccaceae</taxon>
        <taxon>Phaeovulum</taxon>
    </lineage>
</organism>
<reference evidence="9" key="1">
    <citation type="submission" date="2017-01" db="EMBL/GenBank/DDBJ databases">
        <authorList>
            <person name="Varghese N."/>
            <person name="Submissions S."/>
        </authorList>
    </citation>
    <scope>NUCLEOTIDE SEQUENCE [LARGE SCALE GENOMIC DNA]</scope>
    <source>
        <strain evidence="9">DSM 18714</strain>
    </source>
</reference>
<keyword evidence="3 6" id="KW-0812">Transmembrane</keyword>
<evidence type="ECO:0000256" key="3">
    <source>
        <dbReference type="ARBA" id="ARBA00022692"/>
    </source>
</evidence>
<evidence type="ECO:0000256" key="2">
    <source>
        <dbReference type="ARBA" id="ARBA00009853"/>
    </source>
</evidence>
<dbReference type="SUPFAM" id="SSF103481">
    <property type="entry name" value="Multidrug resistance efflux transporter EmrE"/>
    <property type="match status" value="2"/>
</dbReference>